<evidence type="ECO:0000313" key="2">
    <source>
        <dbReference type="Proteomes" id="UP000230973"/>
    </source>
</evidence>
<organism evidence="1 2">
    <name type="scientific">Candidatus Uhrbacteria bacterium CG_4_10_14_0_8_um_filter_58_22</name>
    <dbReference type="NCBI Taxonomy" id="1975029"/>
    <lineage>
        <taxon>Bacteria</taxon>
        <taxon>Candidatus Uhriibacteriota</taxon>
    </lineage>
</organism>
<dbReference type="EMBL" id="PFLC01000020">
    <property type="protein sequence ID" value="PIY63019.1"/>
    <property type="molecule type" value="Genomic_DNA"/>
</dbReference>
<accession>A0A2M7QAF6</accession>
<protein>
    <submittedName>
        <fullName evidence="1">Uncharacterized protein</fullName>
    </submittedName>
</protein>
<comment type="caution">
    <text evidence="1">The sequence shown here is derived from an EMBL/GenBank/DDBJ whole genome shotgun (WGS) entry which is preliminary data.</text>
</comment>
<evidence type="ECO:0000313" key="1">
    <source>
        <dbReference type="EMBL" id="PIY63019.1"/>
    </source>
</evidence>
<dbReference type="AlphaFoldDB" id="A0A2M7QAF6"/>
<sequence length="163" mass="17491">MAASKKILILIVGLIALVILLLAGYRYALTSEISGLNGRGGWKCALRGGEMVDTGRCGVSGCIEECAPILADEGQACRTSDDCEGWCLLAAPERLELRSSPFPLEDLSAPRGCLPTNEYSSEEYTCDHELIGFCSRRKSLGSCMFAFELLEGSQLKEIGSCGN</sequence>
<reference evidence="2" key="1">
    <citation type="submission" date="2017-09" db="EMBL/GenBank/DDBJ databases">
        <title>Depth-based differentiation of microbial function through sediment-hosted aquifers and enrichment of novel symbionts in the deep terrestrial subsurface.</title>
        <authorList>
            <person name="Probst A.J."/>
            <person name="Ladd B."/>
            <person name="Jarett J.K."/>
            <person name="Geller-Mcgrath D.E."/>
            <person name="Sieber C.M.K."/>
            <person name="Emerson J.B."/>
            <person name="Anantharaman K."/>
            <person name="Thomas B.C."/>
            <person name="Malmstrom R."/>
            <person name="Stieglmeier M."/>
            <person name="Klingl A."/>
            <person name="Woyke T."/>
            <person name="Ryan C.M."/>
            <person name="Banfield J.F."/>
        </authorList>
    </citation>
    <scope>NUCLEOTIDE SEQUENCE [LARGE SCALE GENOMIC DNA]</scope>
</reference>
<proteinExistence type="predicted"/>
<name>A0A2M7QAF6_9BACT</name>
<dbReference type="Proteomes" id="UP000230973">
    <property type="component" value="Unassembled WGS sequence"/>
</dbReference>
<gene>
    <name evidence="1" type="ORF">COY93_01515</name>
</gene>